<name>A0A4C1T270_EUMVA</name>
<accession>A0A4C1T270</accession>
<reference evidence="1 2" key="1">
    <citation type="journal article" date="2019" name="Commun. Biol.">
        <title>The bagworm genome reveals a unique fibroin gene that provides high tensile strength.</title>
        <authorList>
            <person name="Kono N."/>
            <person name="Nakamura H."/>
            <person name="Ohtoshi R."/>
            <person name="Tomita M."/>
            <person name="Numata K."/>
            <person name="Arakawa K."/>
        </authorList>
    </citation>
    <scope>NUCLEOTIDE SEQUENCE [LARGE SCALE GENOMIC DNA]</scope>
</reference>
<evidence type="ECO:0000313" key="1">
    <source>
        <dbReference type="EMBL" id="GBP07577.1"/>
    </source>
</evidence>
<protein>
    <submittedName>
        <fullName evidence="1">Uncharacterized protein</fullName>
    </submittedName>
</protein>
<evidence type="ECO:0000313" key="2">
    <source>
        <dbReference type="Proteomes" id="UP000299102"/>
    </source>
</evidence>
<proteinExistence type="predicted"/>
<sequence>MVKIESAIGVRIESEIAMVIGNGIEIDNRIELRLVDNSIHFVKKLSNDSVKNNVSKGFRVWRTALSSNLCISIIKRGLFTARAPPTAAPSGVSFLNKHEPLTQ</sequence>
<dbReference type="EMBL" id="BGZK01000027">
    <property type="protein sequence ID" value="GBP07577.1"/>
    <property type="molecule type" value="Genomic_DNA"/>
</dbReference>
<dbReference type="AlphaFoldDB" id="A0A4C1T270"/>
<keyword evidence="2" id="KW-1185">Reference proteome</keyword>
<gene>
    <name evidence="1" type="ORF">EVAR_2721_1</name>
</gene>
<dbReference type="Proteomes" id="UP000299102">
    <property type="component" value="Unassembled WGS sequence"/>
</dbReference>
<organism evidence="1 2">
    <name type="scientific">Eumeta variegata</name>
    <name type="common">Bagworm moth</name>
    <name type="synonym">Eumeta japonica</name>
    <dbReference type="NCBI Taxonomy" id="151549"/>
    <lineage>
        <taxon>Eukaryota</taxon>
        <taxon>Metazoa</taxon>
        <taxon>Ecdysozoa</taxon>
        <taxon>Arthropoda</taxon>
        <taxon>Hexapoda</taxon>
        <taxon>Insecta</taxon>
        <taxon>Pterygota</taxon>
        <taxon>Neoptera</taxon>
        <taxon>Endopterygota</taxon>
        <taxon>Lepidoptera</taxon>
        <taxon>Glossata</taxon>
        <taxon>Ditrysia</taxon>
        <taxon>Tineoidea</taxon>
        <taxon>Psychidae</taxon>
        <taxon>Oiketicinae</taxon>
        <taxon>Eumeta</taxon>
    </lineage>
</organism>
<comment type="caution">
    <text evidence="1">The sequence shown here is derived from an EMBL/GenBank/DDBJ whole genome shotgun (WGS) entry which is preliminary data.</text>
</comment>